<dbReference type="AlphaFoldDB" id="H8L180"/>
<keyword evidence="8" id="KW-1185">Reference proteome</keyword>
<feature type="transmembrane region" description="Helical" evidence="5">
    <location>
        <begin position="109"/>
        <end position="129"/>
    </location>
</feature>
<feature type="transmembrane region" description="Helical" evidence="5">
    <location>
        <begin position="60"/>
        <end position="80"/>
    </location>
</feature>
<dbReference type="InterPro" id="IPR011701">
    <property type="entry name" value="MFS"/>
</dbReference>
<evidence type="ECO:0000313" key="8">
    <source>
        <dbReference type="Proteomes" id="UP000005234"/>
    </source>
</evidence>
<dbReference type="InterPro" id="IPR020846">
    <property type="entry name" value="MFS_dom"/>
</dbReference>
<feature type="transmembrane region" description="Helical" evidence="5">
    <location>
        <begin position="87"/>
        <end position="103"/>
    </location>
</feature>
<comment type="subcellular location">
    <subcellularLocation>
        <location evidence="1">Membrane</location>
        <topology evidence="1">Multi-pass membrane protein</topology>
    </subcellularLocation>
</comment>
<feature type="transmembrane region" description="Helical" evidence="5">
    <location>
        <begin position="21"/>
        <end position="40"/>
    </location>
</feature>
<name>H8L180_FRAAD</name>
<feature type="transmembrane region" description="Helical" evidence="5">
    <location>
        <begin position="248"/>
        <end position="268"/>
    </location>
</feature>
<dbReference type="eggNOG" id="COG2814">
    <property type="taxonomic scope" value="Bacteria"/>
</dbReference>
<feature type="transmembrane region" description="Helical" evidence="5">
    <location>
        <begin position="150"/>
        <end position="167"/>
    </location>
</feature>
<dbReference type="PROSITE" id="PS50850">
    <property type="entry name" value="MFS"/>
    <property type="match status" value="1"/>
</dbReference>
<dbReference type="GO" id="GO:0022857">
    <property type="term" value="F:transmembrane transporter activity"/>
    <property type="evidence" value="ECO:0007669"/>
    <property type="project" value="InterPro"/>
</dbReference>
<dbReference type="InterPro" id="IPR051788">
    <property type="entry name" value="MFS_Transporter"/>
</dbReference>
<dbReference type="CDD" id="cd17393">
    <property type="entry name" value="MFS_MosC_like"/>
    <property type="match status" value="1"/>
</dbReference>
<evidence type="ECO:0000256" key="4">
    <source>
        <dbReference type="ARBA" id="ARBA00023136"/>
    </source>
</evidence>
<evidence type="ECO:0000256" key="1">
    <source>
        <dbReference type="ARBA" id="ARBA00004141"/>
    </source>
</evidence>
<gene>
    <name evidence="7" type="ordered locus">Fraau_3164</name>
</gene>
<dbReference type="Proteomes" id="UP000005234">
    <property type="component" value="Chromosome"/>
</dbReference>
<dbReference type="OrthoDB" id="9810941at2"/>
<dbReference type="PANTHER" id="PTHR23514:SF13">
    <property type="entry name" value="INNER MEMBRANE PROTEIN YBJJ"/>
    <property type="match status" value="1"/>
</dbReference>
<sequence length="401" mass="41090">MELDLRTAAVGTAGWTALRRLVWATRAMFLLCGVVAASWAPLVPYAQNRLALNNGQLGLLLLAPGCGSLLAMPLSGWLIARYGSRQVLQVAFALTIPCLPLLALAGRTWLLALALAVFGAALGTVAVGVNDQAAEVERRSGRPWMSSFHAFFSGGALLGAGSISLLLGRHLPLWGCSLAVIALIGLLLPLLRFGPGARPSAVTAPAGFVLPRGAVLVLGVMCFVAFMAEGATLDWSAVFMRTSRGMSMAHAGYAYAGFSVTMALGRWFGDRLVDRLGPQTVLVVGGALGAAGLCLAATVNSIPLSLLGFVMLGAALSNVVPILLSSASRTAGMAASQAIAATSTLGYAGLLVGPAMIGSFAHCTSLPAALAGVALLLLLMAVNGLMMGRWIRPAARADATG</sequence>
<proteinExistence type="predicted"/>
<dbReference type="Gene3D" id="1.20.1250.20">
    <property type="entry name" value="MFS general substrate transporter like domains"/>
    <property type="match status" value="2"/>
</dbReference>
<evidence type="ECO:0000313" key="7">
    <source>
        <dbReference type="EMBL" id="AFC87488.1"/>
    </source>
</evidence>
<feature type="transmembrane region" description="Helical" evidence="5">
    <location>
        <begin position="366"/>
        <end position="386"/>
    </location>
</feature>
<organism evidence="7 8">
    <name type="scientific">Frateuria aurantia (strain ATCC 33424 / DSM 6220 / KCTC 2777 / LMG 1558 / NBRC 3245 / NCIMB 13370)</name>
    <name type="common">Acetobacter aurantius</name>
    <dbReference type="NCBI Taxonomy" id="767434"/>
    <lineage>
        <taxon>Bacteria</taxon>
        <taxon>Pseudomonadati</taxon>
        <taxon>Pseudomonadota</taxon>
        <taxon>Gammaproteobacteria</taxon>
        <taxon>Lysobacterales</taxon>
        <taxon>Rhodanobacteraceae</taxon>
        <taxon>Frateuria</taxon>
    </lineage>
</organism>
<feature type="transmembrane region" description="Helical" evidence="5">
    <location>
        <begin position="280"/>
        <end position="299"/>
    </location>
</feature>
<feature type="domain" description="Major facilitator superfamily (MFS) profile" evidence="6">
    <location>
        <begin position="21"/>
        <end position="396"/>
    </location>
</feature>
<dbReference type="KEGG" id="fau:Fraau_3164"/>
<evidence type="ECO:0000259" key="6">
    <source>
        <dbReference type="PROSITE" id="PS50850"/>
    </source>
</evidence>
<dbReference type="InterPro" id="IPR036259">
    <property type="entry name" value="MFS_trans_sf"/>
</dbReference>
<accession>H8L180</accession>
<dbReference type="SUPFAM" id="SSF103473">
    <property type="entry name" value="MFS general substrate transporter"/>
    <property type="match status" value="1"/>
</dbReference>
<feature type="transmembrane region" description="Helical" evidence="5">
    <location>
        <begin position="338"/>
        <end position="360"/>
    </location>
</feature>
<dbReference type="Pfam" id="PF07690">
    <property type="entry name" value="MFS_1"/>
    <property type="match status" value="1"/>
</dbReference>
<keyword evidence="3 5" id="KW-1133">Transmembrane helix</keyword>
<protein>
    <submittedName>
        <fullName evidence="7">Arabinose efflux permease family protein</fullName>
    </submittedName>
</protein>
<feature type="transmembrane region" description="Helical" evidence="5">
    <location>
        <begin position="173"/>
        <end position="194"/>
    </location>
</feature>
<keyword evidence="2 5" id="KW-0812">Transmembrane</keyword>
<evidence type="ECO:0000256" key="3">
    <source>
        <dbReference type="ARBA" id="ARBA00022989"/>
    </source>
</evidence>
<dbReference type="HOGENOM" id="CLU_035309_1_1_6"/>
<dbReference type="PANTHER" id="PTHR23514">
    <property type="entry name" value="BYPASS OF STOP CODON PROTEIN 6"/>
    <property type="match status" value="1"/>
</dbReference>
<feature type="transmembrane region" description="Helical" evidence="5">
    <location>
        <begin position="305"/>
        <end position="326"/>
    </location>
</feature>
<evidence type="ECO:0000256" key="2">
    <source>
        <dbReference type="ARBA" id="ARBA00022692"/>
    </source>
</evidence>
<dbReference type="RefSeq" id="WP_014404490.1">
    <property type="nucleotide sequence ID" value="NC_017033.1"/>
</dbReference>
<dbReference type="STRING" id="767434.Fraau_3164"/>
<keyword evidence="4 5" id="KW-0472">Membrane</keyword>
<dbReference type="GO" id="GO:0016020">
    <property type="term" value="C:membrane"/>
    <property type="evidence" value="ECO:0007669"/>
    <property type="project" value="UniProtKB-SubCell"/>
</dbReference>
<feature type="transmembrane region" description="Helical" evidence="5">
    <location>
        <begin position="206"/>
        <end position="228"/>
    </location>
</feature>
<reference evidence="7" key="1">
    <citation type="submission" date="2012-02" db="EMBL/GenBank/DDBJ databases">
        <title>The complete genome of Frateuria aurantia DSM 6220.</title>
        <authorList>
            <consortium name="US DOE Joint Genome Institute (JGI-PGF)"/>
            <person name="Lucas S."/>
            <person name="Copeland A."/>
            <person name="Lapidus A."/>
            <person name="Glavina del Rio T."/>
            <person name="Dalin E."/>
            <person name="Tice H."/>
            <person name="Bruce D."/>
            <person name="Goodwin L."/>
            <person name="Pitluck S."/>
            <person name="Peters L."/>
            <person name="Ovchinnikova G."/>
            <person name="Teshima H."/>
            <person name="Kyrpides N."/>
            <person name="Mavromatis K."/>
            <person name="Ivanova N."/>
            <person name="Brettin T."/>
            <person name="Detter J.C."/>
            <person name="Han C."/>
            <person name="Larimer F."/>
            <person name="Land M."/>
            <person name="Hauser L."/>
            <person name="Markowitz V."/>
            <person name="Cheng J.-F."/>
            <person name="Hugenholtz P."/>
            <person name="Woyke T."/>
            <person name="Wu D."/>
            <person name="Brambilla E."/>
            <person name="Klenk H.-P."/>
            <person name="Eisen J.A."/>
        </authorList>
    </citation>
    <scope>NUCLEOTIDE SEQUENCE</scope>
    <source>
        <strain evidence="7">DSM 6220</strain>
    </source>
</reference>
<dbReference type="EMBL" id="CP003350">
    <property type="protein sequence ID" value="AFC87488.1"/>
    <property type="molecule type" value="Genomic_DNA"/>
</dbReference>
<evidence type="ECO:0000256" key="5">
    <source>
        <dbReference type="SAM" id="Phobius"/>
    </source>
</evidence>